<name>A0A4Q7LI31_9BURK</name>
<organism evidence="1 2">
    <name type="scientific">Sphaerotilus mobilis</name>
    <dbReference type="NCBI Taxonomy" id="47994"/>
    <lineage>
        <taxon>Bacteria</taxon>
        <taxon>Pseudomonadati</taxon>
        <taxon>Pseudomonadota</taxon>
        <taxon>Betaproteobacteria</taxon>
        <taxon>Burkholderiales</taxon>
        <taxon>Sphaerotilaceae</taxon>
        <taxon>Sphaerotilus</taxon>
    </lineage>
</organism>
<evidence type="ECO:0000313" key="2">
    <source>
        <dbReference type="Proteomes" id="UP000293433"/>
    </source>
</evidence>
<dbReference type="RefSeq" id="WP_130482495.1">
    <property type="nucleotide sequence ID" value="NZ_SGWV01000010.1"/>
</dbReference>
<evidence type="ECO:0000313" key="1">
    <source>
        <dbReference type="EMBL" id="RZS53019.1"/>
    </source>
</evidence>
<sequence length="77" mass="8450">MLEELDVVRVKRAMPTAGIAIGAEGTIVHALTEPSTAYLVEFTDAEGRTLATEVFQPEDLEQVWSVRRGQHGQRQAA</sequence>
<proteinExistence type="predicted"/>
<accession>A0A4Q7LI31</accession>
<protein>
    <submittedName>
        <fullName evidence="1">Uncharacterized protein DUF4926</fullName>
    </submittedName>
</protein>
<keyword evidence="2" id="KW-1185">Reference proteome</keyword>
<comment type="caution">
    <text evidence="1">The sequence shown here is derived from an EMBL/GenBank/DDBJ whole genome shotgun (WGS) entry which is preliminary data.</text>
</comment>
<dbReference type="EMBL" id="SGWV01000010">
    <property type="protein sequence ID" value="RZS53019.1"/>
    <property type="molecule type" value="Genomic_DNA"/>
</dbReference>
<dbReference type="AlphaFoldDB" id="A0A4Q7LI31"/>
<dbReference type="Proteomes" id="UP000293433">
    <property type="component" value="Unassembled WGS sequence"/>
</dbReference>
<dbReference type="OrthoDB" id="27224at2"/>
<reference evidence="1 2" key="1">
    <citation type="submission" date="2019-02" db="EMBL/GenBank/DDBJ databases">
        <title>Genomic Encyclopedia of Type Strains, Phase IV (KMG-IV): sequencing the most valuable type-strain genomes for metagenomic binning, comparative biology and taxonomic classification.</title>
        <authorList>
            <person name="Goeker M."/>
        </authorList>
    </citation>
    <scope>NUCLEOTIDE SEQUENCE [LARGE SCALE GENOMIC DNA]</scope>
    <source>
        <strain evidence="1 2">DSM 10617</strain>
    </source>
</reference>
<dbReference type="Pfam" id="PF16277">
    <property type="entry name" value="DUF4926"/>
    <property type="match status" value="1"/>
</dbReference>
<dbReference type="InterPro" id="IPR032568">
    <property type="entry name" value="DUF4926"/>
</dbReference>
<gene>
    <name evidence="1" type="ORF">EV685_2642</name>
</gene>